<dbReference type="Proteomes" id="UP000070444">
    <property type="component" value="Unassembled WGS sequence"/>
</dbReference>
<organism evidence="2 3">
    <name type="scientific">Conidiobolus coronatus (strain ATCC 28846 / CBS 209.66 / NRRL 28638)</name>
    <name type="common">Delacroixia coronata</name>
    <dbReference type="NCBI Taxonomy" id="796925"/>
    <lineage>
        <taxon>Eukaryota</taxon>
        <taxon>Fungi</taxon>
        <taxon>Fungi incertae sedis</taxon>
        <taxon>Zoopagomycota</taxon>
        <taxon>Entomophthoromycotina</taxon>
        <taxon>Entomophthoromycetes</taxon>
        <taxon>Entomophthorales</taxon>
        <taxon>Ancylistaceae</taxon>
        <taxon>Conidiobolus</taxon>
    </lineage>
</organism>
<evidence type="ECO:0000313" key="2">
    <source>
        <dbReference type="EMBL" id="KXN71028.1"/>
    </source>
</evidence>
<accession>A0A137P7P8</accession>
<keyword evidence="3" id="KW-1185">Reference proteome</keyword>
<feature type="transmembrane region" description="Helical" evidence="1">
    <location>
        <begin position="46"/>
        <end position="68"/>
    </location>
</feature>
<keyword evidence="1" id="KW-1133">Transmembrane helix</keyword>
<evidence type="ECO:0000256" key="1">
    <source>
        <dbReference type="SAM" id="Phobius"/>
    </source>
</evidence>
<keyword evidence="1" id="KW-0472">Membrane</keyword>
<evidence type="ECO:0000313" key="3">
    <source>
        <dbReference type="Proteomes" id="UP000070444"/>
    </source>
</evidence>
<proteinExistence type="predicted"/>
<feature type="transmembrane region" description="Helical" evidence="1">
    <location>
        <begin position="12"/>
        <end position="34"/>
    </location>
</feature>
<gene>
    <name evidence="2" type="ORF">CONCODRAFT_6335</name>
</gene>
<feature type="transmembrane region" description="Helical" evidence="1">
    <location>
        <begin position="107"/>
        <end position="123"/>
    </location>
</feature>
<keyword evidence="1" id="KW-0812">Transmembrane</keyword>
<sequence length="245" mass="28061">MMVAIEEETIFAIRWILFGVITGIVLLGLFFYLINLTGDYKSIQSVAFVFSNFGLLALAIVTTLPPFVDPEYHIYITLGFMLAAPAGCGYFVILFYNSYSLCSKRDITAIIMTILPLIVTGFIPNTVVITRYFELKDNIDLELVHYIMIIFDMLVYVIVNSICYRRFCQYINDNSMKLLLHQYKMGIVSVFLIDILICTVAFTIRDVIITDYCTITIVNVGLTMEYFLLYRLRNQVTVLIQEANA</sequence>
<dbReference type="EMBL" id="KQ964486">
    <property type="protein sequence ID" value="KXN71028.1"/>
    <property type="molecule type" value="Genomic_DNA"/>
</dbReference>
<feature type="transmembrane region" description="Helical" evidence="1">
    <location>
        <begin position="143"/>
        <end position="164"/>
    </location>
</feature>
<feature type="transmembrane region" description="Helical" evidence="1">
    <location>
        <begin position="209"/>
        <end position="229"/>
    </location>
</feature>
<feature type="transmembrane region" description="Helical" evidence="1">
    <location>
        <begin position="74"/>
        <end position="95"/>
    </location>
</feature>
<dbReference type="AlphaFoldDB" id="A0A137P7P8"/>
<protein>
    <submittedName>
        <fullName evidence="2">Uncharacterized protein</fullName>
    </submittedName>
</protein>
<name>A0A137P7P8_CONC2</name>
<feature type="transmembrane region" description="Helical" evidence="1">
    <location>
        <begin position="185"/>
        <end position="203"/>
    </location>
</feature>
<reference evidence="2 3" key="1">
    <citation type="journal article" date="2015" name="Genome Biol. Evol.">
        <title>Phylogenomic analyses indicate that early fungi evolved digesting cell walls of algal ancestors of land plants.</title>
        <authorList>
            <person name="Chang Y."/>
            <person name="Wang S."/>
            <person name="Sekimoto S."/>
            <person name="Aerts A.L."/>
            <person name="Choi C."/>
            <person name="Clum A."/>
            <person name="LaButti K.M."/>
            <person name="Lindquist E.A."/>
            <person name="Yee Ngan C."/>
            <person name="Ohm R.A."/>
            <person name="Salamov A.A."/>
            <person name="Grigoriev I.V."/>
            <person name="Spatafora J.W."/>
            <person name="Berbee M.L."/>
        </authorList>
    </citation>
    <scope>NUCLEOTIDE SEQUENCE [LARGE SCALE GENOMIC DNA]</scope>
    <source>
        <strain evidence="2 3">NRRL 28638</strain>
    </source>
</reference>